<dbReference type="InterPro" id="IPR011042">
    <property type="entry name" value="6-blade_b-propeller_TolB-like"/>
</dbReference>
<evidence type="ECO:0000313" key="4">
    <source>
        <dbReference type="Proteomes" id="UP000242444"/>
    </source>
</evidence>
<dbReference type="SUPFAM" id="SSF69304">
    <property type="entry name" value="Tricorn protease N-terminal domain"/>
    <property type="match status" value="1"/>
</dbReference>
<protein>
    <recommendedName>
        <fullName evidence="5">Dipeptidylpeptidase IV N-terminal domain-containing protein</fullName>
    </recommendedName>
</protein>
<accession>A0A263D201</accession>
<evidence type="ECO:0000256" key="1">
    <source>
        <dbReference type="ARBA" id="ARBA00009820"/>
    </source>
</evidence>
<dbReference type="OrthoDB" id="9808778at2"/>
<comment type="similarity">
    <text evidence="1">Belongs to the TolB family.</text>
</comment>
<evidence type="ECO:0000256" key="2">
    <source>
        <dbReference type="SAM" id="SignalP"/>
    </source>
</evidence>
<feature type="signal peptide" evidence="2">
    <location>
        <begin position="1"/>
        <end position="27"/>
    </location>
</feature>
<evidence type="ECO:0008006" key="5">
    <source>
        <dbReference type="Google" id="ProtNLM"/>
    </source>
</evidence>
<sequence length="306" mass="32096">MRRVFSGALAGALALTAAVLTAPAAGAATNGPIHFGQGYTINPDGTGLTGPNPNRSLYSDYLAFSPDGSRTLYRGQNDAGDETKLMLDNPAFTAPTELLNSTEAGKSFLSKARWSPDGEQIAFRAADESGSRQIGLIAPDGSGLSWLVDEPRIDVGSVSWLPDSSGVVYTATETSTEPSRLCQVRVADSAKSCVPLPDEGANGENFYDNAEVSPDGESVLLSLNTQQVEGQNTVYDVVKVSIDGTGFVNLSQNEADQSTSFAWSPDGSTIAFSRYQGLWTIGADGTGKVRISENSADNIAWQPAAA</sequence>
<dbReference type="InParanoid" id="A0A263D201"/>
<reference evidence="3 4" key="1">
    <citation type="submission" date="2017-07" db="EMBL/GenBank/DDBJ databases">
        <title>Amycolatopsis antarcticus sp. nov., isolated from the surface of an Antarcticus brown macroalga.</title>
        <authorList>
            <person name="Wang J."/>
            <person name="Leiva S."/>
            <person name="Huang J."/>
            <person name="Huang Y."/>
        </authorList>
    </citation>
    <scope>NUCLEOTIDE SEQUENCE [LARGE SCALE GENOMIC DNA]</scope>
    <source>
        <strain evidence="3 4">AU-G6</strain>
    </source>
</reference>
<dbReference type="PANTHER" id="PTHR36842:SF1">
    <property type="entry name" value="PROTEIN TOLB"/>
    <property type="match status" value="1"/>
</dbReference>
<evidence type="ECO:0000313" key="3">
    <source>
        <dbReference type="EMBL" id="OZM71375.1"/>
    </source>
</evidence>
<gene>
    <name evidence="3" type="ORF">CFN78_19610</name>
</gene>
<proteinExistence type="inferred from homology"/>
<dbReference type="Proteomes" id="UP000242444">
    <property type="component" value="Unassembled WGS sequence"/>
</dbReference>
<name>A0A263D201_9PSEU</name>
<dbReference type="PANTHER" id="PTHR36842">
    <property type="entry name" value="PROTEIN TOLB HOMOLOG"/>
    <property type="match status" value="1"/>
</dbReference>
<dbReference type="InterPro" id="IPR011659">
    <property type="entry name" value="WD40"/>
</dbReference>
<keyword evidence="2" id="KW-0732">Signal</keyword>
<dbReference type="RefSeq" id="WP_094864323.1">
    <property type="nucleotide sequence ID" value="NZ_NKYE01000013.1"/>
</dbReference>
<keyword evidence="4" id="KW-1185">Reference proteome</keyword>
<dbReference type="Gene3D" id="2.120.10.30">
    <property type="entry name" value="TolB, C-terminal domain"/>
    <property type="match status" value="1"/>
</dbReference>
<organism evidence="3 4">
    <name type="scientific">Amycolatopsis antarctica</name>
    <dbReference type="NCBI Taxonomy" id="1854586"/>
    <lineage>
        <taxon>Bacteria</taxon>
        <taxon>Bacillati</taxon>
        <taxon>Actinomycetota</taxon>
        <taxon>Actinomycetes</taxon>
        <taxon>Pseudonocardiales</taxon>
        <taxon>Pseudonocardiaceae</taxon>
        <taxon>Amycolatopsis</taxon>
    </lineage>
</organism>
<dbReference type="EMBL" id="NKYE01000013">
    <property type="protein sequence ID" value="OZM71375.1"/>
    <property type="molecule type" value="Genomic_DNA"/>
</dbReference>
<dbReference type="AlphaFoldDB" id="A0A263D201"/>
<comment type="caution">
    <text evidence="3">The sequence shown here is derived from an EMBL/GenBank/DDBJ whole genome shotgun (WGS) entry which is preliminary data.</text>
</comment>
<feature type="chain" id="PRO_5012537410" description="Dipeptidylpeptidase IV N-terminal domain-containing protein" evidence="2">
    <location>
        <begin position="28"/>
        <end position="306"/>
    </location>
</feature>
<dbReference type="Pfam" id="PF07676">
    <property type="entry name" value="PD40"/>
    <property type="match status" value="1"/>
</dbReference>